<keyword evidence="4" id="KW-0762">Sugar transport</keyword>
<dbReference type="PROSITE" id="PS00369">
    <property type="entry name" value="PTS_HPR_HIS"/>
    <property type="match status" value="1"/>
</dbReference>
<dbReference type="PROSITE" id="PS51350">
    <property type="entry name" value="PTS_HPR_DOM"/>
    <property type="match status" value="1"/>
</dbReference>
<evidence type="ECO:0000256" key="1">
    <source>
        <dbReference type="ARBA" id="ARBA00003681"/>
    </source>
</evidence>
<dbReference type="InterPro" id="IPR001020">
    <property type="entry name" value="PTS_HPr_His_P_site"/>
</dbReference>
<evidence type="ECO:0000256" key="3">
    <source>
        <dbReference type="ARBA" id="ARBA00022448"/>
    </source>
</evidence>
<comment type="function">
    <text evidence="1">General (non sugar-specific) component of the phosphoenolpyruvate-dependent sugar phosphotransferase system (sugar PTS). This major carbohydrate active-transport system catalyzes the phosphorylation of incoming sugar substrates concomitantly with their translocation across the cell membrane. The phosphoryl group from phosphoenolpyruvate (PEP) is transferred to the phosphoryl carrier protein HPr by enzyme I. Phospho-HPr then transfers it to the PTS EIIA domain.</text>
</comment>
<sequence length="88" mass="9417">MTTQTVQVMNKVGIHARPASMLVTAAGQFQSVITVNHGDKTATANSMIDLLTLRVKMNDTVTIQANGVDEKEAVDALTALIQSKFGEE</sequence>
<gene>
    <name evidence="7" type="ORF">EI981_07405</name>
</gene>
<dbReference type="InterPro" id="IPR035895">
    <property type="entry name" value="HPr-like_sf"/>
</dbReference>
<reference evidence="8" key="1">
    <citation type="submission" date="2018-12" db="EMBL/GenBank/DDBJ databases">
        <title>Complete genome sequence of Paenibacillus sp. MBLB1234.</title>
        <authorList>
            <person name="Nam Y.-D."/>
            <person name="Kang J."/>
            <person name="Chung W.-H."/>
            <person name="Park Y.S."/>
        </authorList>
    </citation>
    <scope>NUCLEOTIDE SEQUENCE [LARGE SCALE GENOMIC DNA]</scope>
    <source>
        <strain evidence="8">MBLB1234</strain>
    </source>
</reference>
<evidence type="ECO:0000256" key="4">
    <source>
        <dbReference type="ARBA" id="ARBA00022597"/>
    </source>
</evidence>
<dbReference type="Proteomes" id="UP000270678">
    <property type="component" value="Chromosome"/>
</dbReference>
<dbReference type="PRINTS" id="PR00107">
    <property type="entry name" value="PHOSPHOCPHPR"/>
</dbReference>
<dbReference type="AlphaFoldDB" id="A0A3Q9I9P0"/>
<dbReference type="PANTHER" id="PTHR33705">
    <property type="entry name" value="PHOSPHOCARRIER PROTEIN HPR"/>
    <property type="match status" value="1"/>
</dbReference>
<evidence type="ECO:0000256" key="5">
    <source>
        <dbReference type="ARBA" id="ARBA00033055"/>
    </source>
</evidence>
<keyword evidence="8" id="KW-1185">Reference proteome</keyword>
<keyword evidence="3" id="KW-0813">Transport</keyword>
<evidence type="ECO:0000313" key="7">
    <source>
        <dbReference type="EMBL" id="AZS14304.1"/>
    </source>
</evidence>
<protein>
    <recommendedName>
        <fullName evidence="2">Phosphocarrier protein HPr</fullName>
    </recommendedName>
    <alternativeName>
        <fullName evidence="5">Histidine-containing protein</fullName>
    </alternativeName>
</protein>
<dbReference type="OrthoDB" id="9809047at2"/>
<dbReference type="EMBL" id="CP034346">
    <property type="protein sequence ID" value="AZS14304.1"/>
    <property type="molecule type" value="Genomic_DNA"/>
</dbReference>
<proteinExistence type="predicted"/>
<dbReference type="NCBIfam" id="TIGR01003">
    <property type="entry name" value="PTS_HPr_family"/>
    <property type="match status" value="1"/>
</dbReference>
<evidence type="ECO:0000256" key="2">
    <source>
        <dbReference type="ARBA" id="ARBA00020422"/>
    </source>
</evidence>
<evidence type="ECO:0000313" key="8">
    <source>
        <dbReference type="Proteomes" id="UP000270678"/>
    </source>
</evidence>
<dbReference type="RefSeq" id="WP_126996842.1">
    <property type="nucleotide sequence ID" value="NZ_CP034346.1"/>
</dbReference>
<dbReference type="Gene3D" id="3.30.1340.10">
    <property type="entry name" value="HPr-like"/>
    <property type="match status" value="1"/>
</dbReference>
<dbReference type="SUPFAM" id="SSF55594">
    <property type="entry name" value="HPr-like"/>
    <property type="match status" value="1"/>
</dbReference>
<dbReference type="InterPro" id="IPR000032">
    <property type="entry name" value="HPr-like"/>
</dbReference>
<evidence type="ECO:0000259" key="6">
    <source>
        <dbReference type="PROSITE" id="PS51350"/>
    </source>
</evidence>
<name>A0A3Q9I9P0_9BACL</name>
<organism evidence="7 8">
    <name type="scientific">Paenibacillus lutimineralis</name>
    <dbReference type="NCBI Taxonomy" id="2707005"/>
    <lineage>
        <taxon>Bacteria</taxon>
        <taxon>Bacillati</taxon>
        <taxon>Bacillota</taxon>
        <taxon>Bacilli</taxon>
        <taxon>Bacillales</taxon>
        <taxon>Paenibacillaceae</taxon>
        <taxon>Paenibacillus</taxon>
    </lineage>
</organism>
<dbReference type="PANTHER" id="PTHR33705:SF1">
    <property type="entry name" value="PHOSPHOCARRIER PROTEIN HPR"/>
    <property type="match status" value="1"/>
</dbReference>
<dbReference type="Pfam" id="PF00381">
    <property type="entry name" value="PTS-HPr"/>
    <property type="match status" value="1"/>
</dbReference>
<accession>A0A3Q9I9P0</accession>
<feature type="domain" description="HPr" evidence="6">
    <location>
        <begin position="1"/>
        <end position="88"/>
    </location>
</feature>
<dbReference type="KEGG" id="plut:EI981_07405"/>
<dbReference type="CDD" id="cd00367">
    <property type="entry name" value="PTS-HPr_like"/>
    <property type="match status" value="1"/>
</dbReference>
<dbReference type="InterPro" id="IPR050399">
    <property type="entry name" value="HPr"/>
</dbReference>